<dbReference type="Pfam" id="PF03853">
    <property type="entry name" value="YjeF_N"/>
    <property type="match status" value="1"/>
</dbReference>
<evidence type="ECO:0000256" key="15">
    <source>
        <dbReference type="ARBA" id="ARBA00048238"/>
    </source>
</evidence>
<feature type="binding site" evidence="18">
    <location>
        <begin position="72"/>
        <end position="76"/>
    </location>
    <ligand>
        <name>(6S)-NADPHX</name>
        <dbReference type="ChEBI" id="CHEBI:64076"/>
    </ligand>
</feature>
<dbReference type="SUPFAM" id="SSF53613">
    <property type="entry name" value="Ribokinase-like"/>
    <property type="match status" value="1"/>
</dbReference>
<keyword evidence="9 18" id="KW-0630">Potassium</keyword>
<evidence type="ECO:0000256" key="5">
    <source>
        <dbReference type="ARBA" id="ARBA00022723"/>
    </source>
</evidence>
<dbReference type="CDD" id="cd01171">
    <property type="entry name" value="YXKO-related"/>
    <property type="match status" value="1"/>
</dbReference>
<dbReference type="NCBIfam" id="TIGR00197">
    <property type="entry name" value="yjeF_nterm"/>
    <property type="match status" value="1"/>
</dbReference>
<dbReference type="InterPro" id="IPR029056">
    <property type="entry name" value="Ribokinase-like"/>
</dbReference>
<dbReference type="InterPro" id="IPR004443">
    <property type="entry name" value="YjeF_N_dom"/>
</dbReference>
<keyword evidence="7 17" id="KW-0067">ATP-binding</keyword>
<evidence type="ECO:0000256" key="18">
    <source>
        <dbReference type="HAMAP-Rule" id="MF_01966"/>
    </source>
</evidence>
<dbReference type="EMBL" id="JAKKUT010000008">
    <property type="protein sequence ID" value="MDG2992306.1"/>
    <property type="molecule type" value="Genomic_DNA"/>
</dbReference>
<keyword evidence="6 17" id="KW-0547">Nucleotide-binding</keyword>
<reference evidence="22" key="2">
    <citation type="submission" date="2022-01" db="EMBL/GenBank/DDBJ databases">
        <authorList>
            <person name="Zivanovic Y."/>
            <person name="Moreira D."/>
            <person name="Lopez-Garcia P."/>
        </authorList>
    </citation>
    <scope>NUCLEOTIDE SEQUENCE</scope>
    <source>
        <strain evidence="22">G9</strain>
    </source>
</reference>
<comment type="similarity">
    <text evidence="3 19">In the N-terminal section; belongs to the NnrE/AIBP family.</text>
</comment>
<keyword evidence="11 18" id="KW-0413">Isomerase</keyword>
<organism evidence="22 23">
    <name type="scientific">Candidatus Synechococcus calcipolaris G9</name>
    <dbReference type="NCBI Taxonomy" id="1497997"/>
    <lineage>
        <taxon>Bacteria</taxon>
        <taxon>Bacillati</taxon>
        <taxon>Cyanobacteriota</taxon>
        <taxon>Cyanophyceae</taxon>
        <taxon>Synechococcales</taxon>
        <taxon>Synechococcaceae</taxon>
        <taxon>Synechococcus</taxon>
    </lineage>
</organism>
<evidence type="ECO:0000256" key="12">
    <source>
        <dbReference type="ARBA" id="ARBA00023239"/>
    </source>
</evidence>
<evidence type="ECO:0000256" key="7">
    <source>
        <dbReference type="ARBA" id="ARBA00022840"/>
    </source>
</evidence>
<feature type="binding site" evidence="17">
    <location>
        <position position="453"/>
    </location>
    <ligand>
        <name>AMP</name>
        <dbReference type="ChEBI" id="CHEBI:456215"/>
    </ligand>
</feature>
<evidence type="ECO:0000256" key="14">
    <source>
        <dbReference type="ARBA" id="ARBA00025153"/>
    </source>
</evidence>
<comment type="similarity">
    <text evidence="18">Belongs to the NnrE/AIBP family.</text>
</comment>
<evidence type="ECO:0000256" key="13">
    <source>
        <dbReference type="ARBA" id="ARBA00023268"/>
    </source>
</evidence>
<gene>
    <name evidence="17" type="primary">nnrD</name>
    <name evidence="18" type="synonym">nnrE</name>
    <name evidence="22" type="ORF">L3556_15410</name>
</gene>
<dbReference type="PROSITE" id="PS01050">
    <property type="entry name" value="YJEF_C_2"/>
    <property type="match status" value="1"/>
</dbReference>
<evidence type="ECO:0000313" key="23">
    <source>
        <dbReference type="Proteomes" id="UP001154265"/>
    </source>
</evidence>
<dbReference type="InterPro" id="IPR030677">
    <property type="entry name" value="Nnr"/>
</dbReference>
<dbReference type="NCBIfam" id="TIGR00196">
    <property type="entry name" value="yjeF_cterm"/>
    <property type="match status" value="1"/>
</dbReference>
<comment type="cofactor">
    <cofactor evidence="17">
        <name>Mg(2+)</name>
        <dbReference type="ChEBI" id="CHEBI:18420"/>
    </cofactor>
</comment>
<keyword evidence="23" id="KW-1185">Reference proteome</keyword>
<reference evidence="22" key="1">
    <citation type="journal article" date="2022" name="Genome Biol. Evol.">
        <title>A New Gene Family Diagnostic for Intracellular Biomineralization of Amorphous Ca Carbonates by Cyanobacteria.</title>
        <authorList>
            <person name="Benzerara K."/>
            <person name="Duprat E."/>
            <person name="Bitard-Feildel T."/>
            <person name="Caumes G."/>
            <person name="Cassier-Chauvat C."/>
            <person name="Chauvat F."/>
            <person name="Dezi M."/>
            <person name="Diop S.I."/>
            <person name="Gaschignard G."/>
            <person name="Gorgen S."/>
            <person name="Gugger M."/>
            <person name="Lopez-Garcia P."/>
            <person name="Millet M."/>
            <person name="Skouri-Panet F."/>
            <person name="Moreira D."/>
            <person name="Callebaut I."/>
        </authorList>
    </citation>
    <scope>NUCLEOTIDE SEQUENCE</scope>
    <source>
        <strain evidence="22">G9</strain>
    </source>
</reference>
<evidence type="ECO:0000259" key="21">
    <source>
        <dbReference type="PROSITE" id="PS51385"/>
    </source>
</evidence>
<evidence type="ECO:0000256" key="9">
    <source>
        <dbReference type="ARBA" id="ARBA00022958"/>
    </source>
</evidence>
<sequence>MPVYPSDPYPYDLPPYIVTTEEMRQIEGRVFRAGMPIAALMEKVGQLLSQRIQELWPQNRYPQLGVLVGPGHNGGDALVVARELMLRGYGVILWHPFRRAKPLTADHLRYAQSLGIPVSPDINDLGHCQGIIDGLFGFGLERPLTGEVLESVSQLNRWQKAVISIDIPSGLDSDRGTVLGGAIKADHTLCLGLRKLGLMQDHALDVIGKLELIDIGLPAKDITAILGDRPPVQCLTPALWQTLPLRRSPSTHKYRQGHSLLVGGSATYGGSILLAALAARETGVGMLSVAVPHHLKPLILGQVPDALVIGCPETKNGAIAQLPGDLDLGRFQGIGCGPGLTTETPAVVDQLLDSSCPLALDADGLNLLAQGDRLSQLVHRKAPTLLTPHGGEFSRLFPSLIQGANRPLAARQAAQETGAMILLKGARTAIANPTGQIWINPESTPALARGGSGDVLTGLLAGLWSQMEPLSATLAATWWHSQAGCLAAQENTVLGVNAWRLTNYLIPALRSHPID</sequence>
<feature type="binding site" evidence="17">
    <location>
        <position position="454"/>
    </location>
    <ligand>
        <name>(6S)-NADPHX</name>
        <dbReference type="ChEBI" id="CHEBI:64076"/>
    </ligand>
</feature>
<comment type="function">
    <text evidence="18">Catalyzes the epimerization of the S- and R-forms of NAD(P)HX, a damaged form of NAD(P)H that is a result of enzymatic or heat-dependent hydration. This is a prerequisite for the S-specific NAD(P)H-hydrate dehydratase to allow the repair of both epimers of NAD(P)HX.</text>
</comment>
<proteinExistence type="inferred from homology"/>
<evidence type="ECO:0000256" key="8">
    <source>
        <dbReference type="ARBA" id="ARBA00022857"/>
    </source>
</evidence>
<dbReference type="SUPFAM" id="SSF64153">
    <property type="entry name" value="YjeF N-terminal domain-like"/>
    <property type="match status" value="1"/>
</dbReference>
<dbReference type="HAMAP" id="MF_01965">
    <property type="entry name" value="NADHX_dehydratase"/>
    <property type="match status" value="1"/>
</dbReference>
<feature type="binding site" evidence="17">
    <location>
        <begin position="424"/>
        <end position="428"/>
    </location>
    <ligand>
        <name>AMP</name>
        <dbReference type="ChEBI" id="CHEBI:456215"/>
    </ligand>
</feature>
<evidence type="ECO:0000256" key="19">
    <source>
        <dbReference type="PIRNR" id="PIRNR017184"/>
    </source>
</evidence>
<dbReference type="PIRSF" id="PIRSF017184">
    <property type="entry name" value="Nnr"/>
    <property type="match status" value="1"/>
</dbReference>
<dbReference type="PANTHER" id="PTHR12592:SF0">
    <property type="entry name" value="ATP-DEPENDENT (S)-NAD(P)H-HYDRATE DEHYDRATASE"/>
    <property type="match status" value="1"/>
</dbReference>
<dbReference type="PROSITE" id="PS51385">
    <property type="entry name" value="YJEF_N"/>
    <property type="match status" value="1"/>
</dbReference>
<accession>A0ABT6F352</accession>
<keyword evidence="5 18" id="KW-0479">Metal-binding</keyword>
<name>A0ABT6F352_9SYNE</name>
<feature type="domain" description="YjeF N-terminal" evidence="21">
    <location>
        <begin position="23"/>
        <end position="223"/>
    </location>
</feature>
<comment type="catalytic activity">
    <reaction evidence="16 17 19">
        <text>(6S)-NADPHX + ADP = AMP + phosphate + NADPH + H(+)</text>
        <dbReference type="Rhea" id="RHEA:32235"/>
        <dbReference type="ChEBI" id="CHEBI:15378"/>
        <dbReference type="ChEBI" id="CHEBI:43474"/>
        <dbReference type="ChEBI" id="CHEBI:57783"/>
        <dbReference type="ChEBI" id="CHEBI:64076"/>
        <dbReference type="ChEBI" id="CHEBI:456215"/>
        <dbReference type="ChEBI" id="CHEBI:456216"/>
        <dbReference type="EC" id="4.2.1.136"/>
    </reaction>
</comment>
<comment type="cofactor">
    <cofactor evidence="18 19">
        <name>K(+)</name>
        <dbReference type="ChEBI" id="CHEBI:29103"/>
    </cofactor>
    <text evidence="18 19">Binds 1 potassium ion per subunit.</text>
</comment>
<dbReference type="PANTHER" id="PTHR12592">
    <property type="entry name" value="ATP-DEPENDENT (S)-NAD(P)H-HYDRATE DEHYDRATASE FAMILY MEMBER"/>
    <property type="match status" value="1"/>
</dbReference>
<feature type="binding site" evidence="18">
    <location>
        <position position="169"/>
    </location>
    <ligand>
        <name>K(+)</name>
        <dbReference type="ChEBI" id="CHEBI:29103"/>
    </ligand>
</feature>
<evidence type="ECO:0000259" key="20">
    <source>
        <dbReference type="PROSITE" id="PS51383"/>
    </source>
</evidence>
<comment type="caution">
    <text evidence="22">The sequence shown here is derived from an EMBL/GenBank/DDBJ whole genome shotgun (WGS) entry which is preliminary data.</text>
</comment>
<evidence type="ECO:0000256" key="6">
    <source>
        <dbReference type="ARBA" id="ARBA00022741"/>
    </source>
</evidence>
<comment type="subunit">
    <text evidence="17">Homotetramer.</text>
</comment>
<feature type="binding site" evidence="18">
    <location>
        <begin position="137"/>
        <end position="143"/>
    </location>
    <ligand>
        <name>(6S)-NADPHX</name>
        <dbReference type="ChEBI" id="CHEBI:64076"/>
    </ligand>
</feature>
<dbReference type="EC" id="4.2.1.136" evidence="19"/>
<dbReference type="HAMAP" id="MF_01966">
    <property type="entry name" value="NADHX_epimerase"/>
    <property type="match status" value="1"/>
</dbReference>
<feature type="binding site" evidence="18">
    <location>
        <position position="166"/>
    </location>
    <ligand>
        <name>(6S)-NADPHX</name>
        <dbReference type="ChEBI" id="CHEBI:64076"/>
    </ligand>
</feature>
<feature type="binding site" evidence="18">
    <location>
        <position position="133"/>
    </location>
    <ligand>
        <name>K(+)</name>
        <dbReference type="ChEBI" id="CHEBI:29103"/>
    </ligand>
</feature>
<dbReference type="PROSITE" id="PS51383">
    <property type="entry name" value="YJEF_C_3"/>
    <property type="match status" value="1"/>
</dbReference>
<comment type="function">
    <text evidence="14 19">Bifunctional enzyme that catalyzes the epimerization of the S- and R-forms of NAD(P)HX and the dehydration of the S-form of NAD(P)HX at the expense of ADP, which is converted to AMP. This allows the repair of both epimers of NAD(P)HX, a damaged form of NAD(P)H that is a result of enzymatic or heat-dependent hydration.</text>
</comment>
<dbReference type="EC" id="5.1.99.6" evidence="19"/>
<feature type="binding site" evidence="18">
    <location>
        <position position="73"/>
    </location>
    <ligand>
        <name>K(+)</name>
        <dbReference type="ChEBI" id="CHEBI:29103"/>
    </ligand>
</feature>
<dbReference type="Pfam" id="PF01256">
    <property type="entry name" value="Carb_kinase"/>
    <property type="match status" value="1"/>
</dbReference>
<evidence type="ECO:0000256" key="17">
    <source>
        <dbReference type="HAMAP-Rule" id="MF_01965"/>
    </source>
</evidence>
<evidence type="ECO:0000256" key="2">
    <source>
        <dbReference type="ARBA" id="ARBA00000909"/>
    </source>
</evidence>
<feature type="binding site" evidence="17">
    <location>
        <position position="389"/>
    </location>
    <ligand>
        <name>(6S)-NADPHX</name>
        <dbReference type="ChEBI" id="CHEBI:64076"/>
    </ligand>
</feature>
<dbReference type="Gene3D" id="3.40.50.10260">
    <property type="entry name" value="YjeF N-terminal domain"/>
    <property type="match status" value="1"/>
</dbReference>
<keyword evidence="12 17" id="KW-0456">Lyase</keyword>
<comment type="catalytic activity">
    <reaction evidence="2 18 19">
        <text>(6R)-NADPHX = (6S)-NADPHX</text>
        <dbReference type="Rhea" id="RHEA:32227"/>
        <dbReference type="ChEBI" id="CHEBI:64076"/>
        <dbReference type="ChEBI" id="CHEBI:64077"/>
        <dbReference type="EC" id="5.1.99.6"/>
    </reaction>
</comment>
<feature type="domain" description="YjeF C-terminal" evidence="20">
    <location>
        <begin position="236"/>
        <end position="512"/>
    </location>
</feature>
<dbReference type="InterPro" id="IPR017953">
    <property type="entry name" value="Carbohydrate_kinase_pred_CS"/>
</dbReference>
<evidence type="ECO:0000256" key="11">
    <source>
        <dbReference type="ARBA" id="ARBA00023235"/>
    </source>
</evidence>
<comment type="catalytic activity">
    <reaction evidence="1 18 19">
        <text>(6R)-NADHX = (6S)-NADHX</text>
        <dbReference type="Rhea" id="RHEA:32215"/>
        <dbReference type="ChEBI" id="CHEBI:64074"/>
        <dbReference type="ChEBI" id="CHEBI:64075"/>
        <dbReference type="EC" id="5.1.99.6"/>
    </reaction>
</comment>
<evidence type="ECO:0000256" key="4">
    <source>
        <dbReference type="ARBA" id="ARBA00009524"/>
    </source>
</evidence>
<evidence type="ECO:0000256" key="16">
    <source>
        <dbReference type="ARBA" id="ARBA00049209"/>
    </source>
</evidence>
<dbReference type="RefSeq" id="WP_277868223.1">
    <property type="nucleotide sequence ID" value="NZ_JAKKUT010000008.1"/>
</dbReference>
<comment type="caution">
    <text evidence="17">Lacks conserved residue(s) required for the propagation of feature annotation.</text>
</comment>
<evidence type="ECO:0000313" key="22">
    <source>
        <dbReference type="EMBL" id="MDG2992306.1"/>
    </source>
</evidence>
<comment type="similarity">
    <text evidence="17">Belongs to the NnrD/CARKD family.</text>
</comment>
<keyword evidence="10 17" id="KW-0520">NAD</keyword>
<comment type="function">
    <text evidence="17">Catalyzes the dehydration of the S-form of NAD(P)HX at the expense of ADP, which is converted to AMP. Together with NAD(P)HX epimerase, which catalyzes the epimerization of the S- and R-forms, the enzyme allows the repair of both epimers of NAD(P)HX, a damaged form of NAD(P)H that is a result of enzymatic or heat-dependent hydration.</text>
</comment>
<protein>
    <recommendedName>
        <fullName evidence="19">Bifunctional NAD(P)H-hydrate repair enzyme</fullName>
    </recommendedName>
    <alternativeName>
        <fullName evidence="19">Nicotinamide nucleotide repair protein</fullName>
    </alternativeName>
    <domain>
        <recommendedName>
            <fullName evidence="19">ADP-dependent (S)-NAD(P)H-hydrate dehydratase</fullName>
            <ecNumber evidence="19">4.2.1.136</ecNumber>
        </recommendedName>
        <alternativeName>
            <fullName evidence="19">ADP-dependent NAD(P)HX dehydratase</fullName>
        </alternativeName>
    </domain>
    <domain>
        <recommendedName>
            <fullName evidence="19">NAD(P)H-hydrate epimerase</fullName>
            <ecNumber evidence="19">5.1.99.6</ecNumber>
        </recommendedName>
    </domain>
</protein>
<comment type="catalytic activity">
    <reaction evidence="15 17 19">
        <text>(6S)-NADHX + ADP = AMP + phosphate + NADH + H(+)</text>
        <dbReference type="Rhea" id="RHEA:32223"/>
        <dbReference type="ChEBI" id="CHEBI:15378"/>
        <dbReference type="ChEBI" id="CHEBI:43474"/>
        <dbReference type="ChEBI" id="CHEBI:57945"/>
        <dbReference type="ChEBI" id="CHEBI:64074"/>
        <dbReference type="ChEBI" id="CHEBI:456215"/>
        <dbReference type="ChEBI" id="CHEBI:456216"/>
        <dbReference type="EC" id="4.2.1.136"/>
    </reaction>
</comment>
<comment type="similarity">
    <text evidence="4 19">In the C-terminal section; belongs to the NnrD/CARKD family.</text>
</comment>
<evidence type="ECO:0000256" key="1">
    <source>
        <dbReference type="ARBA" id="ARBA00000013"/>
    </source>
</evidence>
<keyword evidence="13" id="KW-0511">Multifunctional enzyme</keyword>
<evidence type="ECO:0000256" key="10">
    <source>
        <dbReference type="ARBA" id="ARBA00023027"/>
    </source>
</evidence>
<dbReference type="Gene3D" id="3.40.1190.20">
    <property type="match status" value="1"/>
</dbReference>
<dbReference type="InterPro" id="IPR000631">
    <property type="entry name" value="CARKD"/>
</dbReference>
<dbReference type="Proteomes" id="UP001154265">
    <property type="component" value="Unassembled WGS sequence"/>
</dbReference>
<feature type="binding site" evidence="17">
    <location>
        <position position="339"/>
    </location>
    <ligand>
        <name>(6S)-NADPHX</name>
        <dbReference type="ChEBI" id="CHEBI:64076"/>
    </ligand>
</feature>
<dbReference type="InterPro" id="IPR036652">
    <property type="entry name" value="YjeF_N_dom_sf"/>
</dbReference>
<evidence type="ECO:0000256" key="3">
    <source>
        <dbReference type="ARBA" id="ARBA00006001"/>
    </source>
</evidence>
<keyword evidence="8 17" id="KW-0521">NADP</keyword>